<evidence type="ECO:0000256" key="2">
    <source>
        <dbReference type="ARBA" id="ARBA00005677"/>
    </source>
</evidence>
<evidence type="ECO:0000256" key="4">
    <source>
        <dbReference type="ARBA" id="ARBA00023128"/>
    </source>
</evidence>
<feature type="region of interest" description="Disordered" evidence="7">
    <location>
        <begin position="51"/>
        <end position="88"/>
    </location>
</feature>
<dbReference type="GO" id="GO:0003735">
    <property type="term" value="F:structural constituent of ribosome"/>
    <property type="evidence" value="ECO:0007669"/>
    <property type="project" value="InterPro"/>
</dbReference>
<feature type="compositionally biased region" description="Low complexity" evidence="7">
    <location>
        <begin position="53"/>
        <end position="64"/>
    </location>
</feature>
<dbReference type="GO" id="GO:0005762">
    <property type="term" value="C:mitochondrial large ribosomal subunit"/>
    <property type="evidence" value="ECO:0007669"/>
    <property type="project" value="TreeGrafter"/>
</dbReference>
<accession>A0A7S1PN44</accession>
<evidence type="ECO:0000256" key="5">
    <source>
        <dbReference type="ARBA" id="ARBA00023274"/>
    </source>
</evidence>
<dbReference type="InterPro" id="IPR007740">
    <property type="entry name" value="Ribosomal_mL49"/>
</dbReference>
<evidence type="ECO:0000256" key="3">
    <source>
        <dbReference type="ARBA" id="ARBA00022980"/>
    </source>
</evidence>
<gene>
    <name evidence="8" type="ORF">ACAT0790_LOCUS4137</name>
</gene>
<dbReference type="PANTHER" id="PTHR13477">
    <property type="entry name" value="MITOCHONDRIAL 39S RIBOSOMAL PROTEIN L49"/>
    <property type="match status" value="1"/>
</dbReference>
<keyword evidence="3" id="KW-0689">Ribosomal protein</keyword>
<comment type="similarity">
    <text evidence="2">Belongs to the mitochondrion-specific ribosomal protein mL49 family.</text>
</comment>
<evidence type="ECO:0000256" key="7">
    <source>
        <dbReference type="SAM" id="MobiDB-lite"/>
    </source>
</evidence>
<dbReference type="EMBL" id="HBGE01006655">
    <property type="protein sequence ID" value="CAD9093905.1"/>
    <property type="molecule type" value="Transcribed_RNA"/>
</dbReference>
<protein>
    <recommendedName>
        <fullName evidence="6">Large ribosomal subunit protein mL49</fullName>
    </recommendedName>
</protein>
<dbReference type="PANTHER" id="PTHR13477:SF0">
    <property type="entry name" value="LARGE RIBOSOMAL SUBUNIT PROTEIN ML49"/>
    <property type="match status" value="1"/>
</dbReference>
<comment type="subcellular location">
    <subcellularLocation>
        <location evidence="1">Mitochondrion</location>
    </subcellularLocation>
</comment>
<dbReference type="Pfam" id="PF05046">
    <property type="entry name" value="Img2"/>
    <property type="match status" value="1"/>
</dbReference>
<keyword evidence="4" id="KW-0496">Mitochondrion</keyword>
<dbReference type="Gene3D" id="3.30.780.10">
    <property type="entry name" value="SUI1-like domain"/>
    <property type="match status" value="1"/>
</dbReference>
<dbReference type="GO" id="GO:0006412">
    <property type="term" value="P:translation"/>
    <property type="evidence" value="ECO:0007669"/>
    <property type="project" value="InterPro"/>
</dbReference>
<keyword evidence="5" id="KW-0687">Ribonucleoprotein</keyword>
<feature type="region of interest" description="Disordered" evidence="7">
    <location>
        <begin position="116"/>
        <end position="138"/>
    </location>
</feature>
<feature type="compositionally biased region" description="Pro residues" evidence="7">
    <location>
        <begin position="128"/>
        <end position="138"/>
    </location>
</feature>
<reference evidence="8" key="1">
    <citation type="submission" date="2021-01" db="EMBL/GenBank/DDBJ databases">
        <authorList>
            <person name="Corre E."/>
            <person name="Pelletier E."/>
            <person name="Niang G."/>
            <person name="Scheremetjew M."/>
            <person name="Finn R."/>
            <person name="Kale V."/>
            <person name="Holt S."/>
            <person name="Cochrane G."/>
            <person name="Meng A."/>
            <person name="Brown T."/>
            <person name="Cohen L."/>
        </authorList>
    </citation>
    <scope>NUCLEOTIDE SEQUENCE</scope>
    <source>
        <strain evidence="8">OF101</strain>
    </source>
</reference>
<sequence length="219" mass="24656">MLRHALGAAAAPAVAWRAAAGPWASAAALGGRRCFARKRQHQDRPVPVMMSLDQQSQQAQASAPRDPRRDWSNGFPEPSPRVGGFRKKYRDGENVIKPWAHRGATPRLGHLWFPGEGQNHSPFDDPNTPIPGEPLEPERPPPPWKVLRTHNGSLPVYLRVSYQGAVVTTMVSHVFGDTDHMRKELMRICEAPVRERCSRFEIRGQHTWKVKEWLVSLGM</sequence>
<proteinExistence type="inferred from homology"/>
<evidence type="ECO:0000256" key="1">
    <source>
        <dbReference type="ARBA" id="ARBA00004173"/>
    </source>
</evidence>
<organism evidence="8">
    <name type="scientific">Alexandrium catenella</name>
    <name type="common">Red tide dinoflagellate</name>
    <name type="synonym">Gonyaulax catenella</name>
    <dbReference type="NCBI Taxonomy" id="2925"/>
    <lineage>
        <taxon>Eukaryota</taxon>
        <taxon>Sar</taxon>
        <taxon>Alveolata</taxon>
        <taxon>Dinophyceae</taxon>
        <taxon>Gonyaulacales</taxon>
        <taxon>Pyrocystaceae</taxon>
        <taxon>Alexandrium</taxon>
    </lineage>
</organism>
<evidence type="ECO:0000313" key="8">
    <source>
        <dbReference type="EMBL" id="CAD9093905.1"/>
    </source>
</evidence>
<name>A0A7S1PN44_ALECA</name>
<evidence type="ECO:0000256" key="6">
    <source>
        <dbReference type="ARBA" id="ARBA00035191"/>
    </source>
</evidence>
<dbReference type="AlphaFoldDB" id="A0A7S1PN44"/>